<name>A0ABP0TMP7_9BRYO</name>
<accession>A0ABP0TMP7</accession>
<feature type="compositionally biased region" description="Low complexity" evidence="1">
    <location>
        <begin position="1"/>
        <end position="10"/>
    </location>
</feature>
<proteinExistence type="predicted"/>
<evidence type="ECO:0000313" key="2">
    <source>
        <dbReference type="EMBL" id="CAK9200343.1"/>
    </source>
</evidence>
<protein>
    <submittedName>
        <fullName evidence="2">Uncharacterized protein</fullName>
    </submittedName>
</protein>
<evidence type="ECO:0000313" key="3">
    <source>
        <dbReference type="Proteomes" id="UP001497512"/>
    </source>
</evidence>
<sequence length="191" mass="22259">MRQAAAAADANRSAPRKWLKPNRQEERQRSVVWMSIIQYKQILKNHQKEQPLEQEPHRHPMVHTKQTLTNQLKQQVERESHRQPTLQTELKREWERAYKEFLKVPFIFSPKLDFARSSSLGFAGSSSLGRNTTGEEIANDVERAPQDNMSDAEREIRILLGIRGLKQNTNQYVPSSIGRMAEYRTILHQTS</sequence>
<keyword evidence="3" id="KW-1185">Reference proteome</keyword>
<dbReference type="EMBL" id="OZ019904">
    <property type="protein sequence ID" value="CAK9200343.1"/>
    <property type="molecule type" value="Genomic_DNA"/>
</dbReference>
<gene>
    <name evidence="2" type="ORF">CSSPTR1EN2_LOCUS5389</name>
</gene>
<reference evidence="2" key="1">
    <citation type="submission" date="2024-02" db="EMBL/GenBank/DDBJ databases">
        <authorList>
            <consortium name="ELIXIR-Norway"/>
            <consortium name="Elixir Norway"/>
        </authorList>
    </citation>
    <scope>NUCLEOTIDE SEQUENCE</scope>
</reference>
<organism evidence="2 3">
    <name type="scientific">Sphagnum troendelagicum</name>
    <dbReference type="NCBI Taxonomy" id="128251"/>
    <lineage>
        <taxon>Eukaryota</taxon>
        <taxon>Viridiplantae</taxon>
        <taxon>Streptophyta</taxon>
        <taxon>Embryophyta</taxon>
        <taxon>Bryophyta</taxon>
        <taxon>Sphagnophytina</taxon>
        <taxon>Sphagnopsida</taxon>
        <taxon>Sphagnales</taxon>
        <taxon>Sphagnaceae</taxon>
        <taxon>Sphagnum</taxon>
    </lineage>
</organism>
<feature type="region of interest" description="Disordered" evidence="1">
    <location>
        <begin position="1"/>
        <end position="26"/>
    </location>
</feature>
<dbReference type="Proteomes" id="UP001497512">
    <property type="component" value="Chromosome 12"/>
</dbReference>
<evidence type="ECO:0000256" key="1">
    <source>
        <dbReference type="SAM" id="MobiDB-lite"/>
    </source>
</evidence>